<dbReference type="PANTHER" id="PTHR33995">
    <property type="entry name" value="PROTEIN CBG18546"/>
    <property type="match status" value="1"/>
</dbReference>
<keyword evidence="2" id="KW-1185">Reference proteome</keyword>
<dbReference type="PANTHER" id="PTHR33995:SF7">
    <property type="entry name" value="BURSICON SUBUNIT ALPHA-RELATED"/>
    <property type="match status" value="1"/>
</dbReference>
<dbReference type="SUPFAM" id="SSF57501">
    <property type="entry name" value="Cystine-knot cytokines"/>
    <property type="match status" value="1"/>
</dbReference>
<accession>A0A183IQL0</accession>
<dbReference type="InterPro" id="IPR029034">
    <property type="entry name" value="Cystine-knot_cytokine"/>
</dbReference>
<reference evidence="3" key="1">
    <citation type="submission" date="2016-06" db="UniProtKB">
        <authorList>
            <consortium name="WormBaseParasite"/>
        </authorList>
    </citation>
    <scope>IDENTIFICATION</scope>
</reference>
<gene>
    <name evidence="1" type="ORF">SBAD_LOCUS5907</name>
</gene>
<organism evidence="3">
    <name type="scientific">Soboliphyme baturini</name>
    <dbReference type="NCBI Taxonomy" id="241478"/>
    <lineage>
        <taxon>Eukaryota</taxon>
        <taxon>Metazoa</taxon>
        <taxon>Ecdysozoa</taxon>
        <taxon>Nematoda</taxon>
        <taxon>Enoplea</taxon>
        <taxon>Dorylaimia</taxon>
        <taxon>Dioctophymatida</taxon>
        <taxon>Dioctophymatoidea</taxon>
        <taxon>Soboliphymatidae</taxon>
        <taxon>Soboliphyme</taxon>
    </lineage>
</organism>
<dbReference type="AlphaFoldDB" id="A0A183IQL0"/>
<dbReference type="Proteomes" id="UP000270296">
    <property type="component" value="Unassembled WGS sequence"/>
</dbReference>
<dbReference type="OrthoDB" id="5914460at2759"/>
<proteinExistence type="predicted"/>
<dbReference type="EMBL" id="UZAM01009338">
    <property type="protein sequence ID" value="VDP08639.1"/>
    <property type="molecule type" value="Genomic_DNA"/>
</dbReference>
<protein>
    <submittedName>
        <fullName evidence="3">CTCK domain-containing protein</fullName>
    </submittedName>
</protein>
<reference evidence="1 2" key="2">
    <citation type="submission" date="2018-11" db="EMBL/GenBank/DDBJ databases">
        <authorList>
            <consortium name="Pathogen Informatics"/>
        </authorList>
    </citation>
    <scope>NUCLEOTIDE SEQUENCE [LARGE SCALE GENOMIC DNA]</scope>
</reference>
<evidence type="ECO:0000313" key="3">
    <source>
        <dbReference type="WBParaSite" id="SBAD_0000614201-mRNA-1"/>
    </source>
</evidence>
<dbReference type="WBParaSite" id="SBAD_0000614201-mRNA-1">
    <property type="protein sequence ID" value="SBAD_0000614201-mRNA-1"/>
    <property type="gene ID" value="SBAD_0000614201"/>
</dbReference>
<evidence type="ECO:0000313" key="1">
    <source>
        <dbReference type="EMBL" id="VDP08639.1"/>
    </source>
</evidence>
<name>A0A183IQL0_9BILA</name>
<sequence>MSPPWRKGHFLTLSGVSKSVIALVYNHCLFRLRRRDGLGVCCECVQPTGASLENGFLRLCGACQAIRRLPDTFFPKFINEVVCDEDKASHGKCKQKHMSFTVLRNNGTKECQLWTKFSINVRVSCECFVDERSFFSTYV</sequence>
<evidence type="ECO:0000313" key="2">
    <source>
        <dbReference type="Proteomes" id="UP000270296"/>
    </source>
</evidence>